<feature type="transmembrane region" description="Helical" evidence="1">
    <location>
        <begin position="181"/>
        <end position="200"/>
    </location>
</feature>
<feature type="transmembrane region" description="Helical" evidence="1">
    <location>
        <begin position="146"/>
        <end position="166"/>
    </location>
</feature>
<keyword evidence="1" id="KW-0472">Membrane</keyword>
<feature type="transmembrane region" description="Helical" evidence="1">
    <location>
        <begin position="31"/>
        <end position="49"/>
    </location>
</feature>
<evidence type="ECO:0000313" key="3">
    <source>
        <dbReference type="Proteomes" id="UP000317557"/>
    </source>
</evidence>
<feature type="transmembrane region" description="Helical" evidence="1">
    <location>
        <begin position="69"/>
        <end position="88"/>
    </location>
</feature>
<accession>A0A521ABW4</accession>
<feature type="transmembrane region" description="Helical" evidence="1">
    <location>
        <begin position="243"/>
        <end position="262"/>
    </location>
</feature>
<reference evidence="2 3" key="1">
    <citation type="submission" date="2017-05" db="EMBL/GenBank/DDBJ databases">
        <authorList>
            <person name="Varghese N."/>
            <person name="Submissions S."/>
        </authorList>
    </citation>
    <scope>NUCLEOTIDE SEQUENCE [LARGE SCALE GENOMIC DNA]</scope>
    <source>
        <strain evidence="2 3">DSM 21985</strain>
    </source>
</reference>
<evidence type="ECO:0000313" key="2">
    <source>
        <dbReference type="EMBL" id="SMO32241.1"/>
    </source>
</evidence>
<protein>
    <recommendedName>
        <fullName evidence="4">Lysylphosphatidylglycerol synthase TM region</fullName>
    </recommendedName>
</protein>
<name>A0A521ABW4_9BACT</name>
<evidence type="ECO:0000256" key="1">
    <source>
        <dbReference type="SAM" id="Phobius"/>
    </source>
</evidence>
<dbReference type="Proteomes" id="UP000317557">
    <property type="component" value="Unassembled WGS sequence"/>
</dbReference>
<sequence>MNQPATRLKVRLRYYRKRLSSFFKTKTGKRILKWGQYLFNTAILVWLVYELTDIGWLKVWNSLPLNPVFYLLFLFLYFQLPFFEIFIYRITWTFDWLKSIPVFLLKKIYNKDLLGYSGEVYFYVWARNNLNLTDSEVLKTIKDNNIISSVASTLVAIGLLSAFLFTDQIKIVEWFARQDQAYFWGGAIFLVVLVILFVHFRHQVISMPMKSAFSIFGIQTFRLILGQAVNVLMYYVVMPETPLYVWFTLLSVEIVLTRIPFIPNQDLIYVGMSIGIAEGLAVSTSDIAALMLTKGVLNKAFNFLAFGLSAWIKESSFVPDVSELAASEETESQK</sequence>
<evidence type="ECO:0008006" key="4">
    <source>
        <dbReference type="Google" id="ProtNLM"/>
    </source>
</evidence>
<feature type="transmembrane region" description="Helical" evidence="1">
    <location>
        <begin position="212"/>
        <end position="237"/>
    </location>
</feature>
<proteinExistence type="predicted"/>
<dbReference type="AlphaFoldDB" id="A0A521ABW4"/>
<organism evidence="2 3">
    <name type="scientific">Gracilimonas mengyeensis</name>
    <dbReference type="NCBI Taxonomy" id="1302730"/>
    <lineage>
        <taxon>Bacteria</taxon>
        <taxon>Pseudomonadati</taxon>
        <taxon>Balneolota</taxon>
        <taxon>Balneolia</taxon>
        <taxon>Balneolales</taxon>
        <taxon>Balneolaceae</taxon>
        <taxon>Gracilimonas</taxon>
    </lineage>
</organism>
<keyword evidence="3" id="KW-1185">Reference proteome</keyword>
<keyword evidence="1" id="KW-1133">Transmembrane helix</keyword>
<dbReference type="EMBL" id="FXTP01000001">
    <property type="protein sequence ID" value="SMO32241.1"/>
    <property type="molecule type" value="Genomic_DNA"/>
</dbReference>
<keyword evidence="1" id="KW-0812">Transmembrane</keyword>
<gene>
    <name evidence="2" type="ORF">SAMN06265219_10134</name>
</gene>